<dbReference type="AlphaFoldDB" id="A0A6H0XV96"/>
<evidence type="ECO:0000256" key="1">
    <source>
        <dbReference type="SAM" id="MobiDB-lite"/>
    </source>
</evidence>
<protein>
    <recommendedName>
        <fullName evidence="2">AD domain-containing protein</fullName>
    </recommendedName>
</protein>
<accession>A0A6H0XV96</accession>
<sequence>MADNKRSSASAKVVTPRSTGTPLQAETIESLNKAVGGRIKVTIAAQASQTLEGTLYTACSTLNVIALDSRSSAANGAAPQSDDYHIIPFSRIQSFQLLSLPDNNSSGRSIAGALPAVGQVDTKRVQERLDARVRKLKEAELDRGRGVTKAGQAIFDALKRVNIPIRWHDQQMVAYDSVIISPPYRPEDCKGSKDKQQTLGQVRRVLEGETKKLKERDERERKNTTPAANQRKGG</sequence>
<dbReference type="Pfam" id="PF09793">
    <property type="entry name" value="AD"/>
    <property type="match status" value="1"/>
</dbReference>
<dbReference type="InterPro" id="IPR019181">
    <property type="entry name" value="LSM12_ABD"/>
</dbReference>
<evidence type="ECO:0000313" key="4">
    <source>
        <dbReference type="Proteomes" id="UP000503462"/>
    </source>
</evidence>
<feature type="domain" description="AD" evidence="2">
    <location>
        <begin position="118"/>
        <end position="214"/>
    </location>
</feature>
<dbReference type="PROSITE" id="PS52001">
    <property type="entry name" value="AD"/>
    <property type="match status" value="1"/>
</dbReference>
<name>A0A6H0XV96_9PEZI</name>
<evidence type="ECO:0000313" key="3">
    <source>
        <dbReference type="EMBL" id="QIW98676.1"/>
    </source>
</evidence>
<dbReference type="InterPro" id="IPR039683">
    <property type="entry name" value="Lsm12-like"/>
</dbReference>
<dbReference type="OrthoDB" id="1057137at2759"/>
<evidence type="ECO:0000259" key="2">
    <source>
        <dbReference type="PROSITE" id="PS52001"/>
    </source>
</evidence>
<proteinExistence type="predicted"/>
<reference evidence="3 4" key="1">
    <citation type="journal article" date="2016" name="Sci. Rep.">
        <title>Peltaster fructicola genome reveals evolution from an invasive phytopathogen to an ectophytic parasite.</title>
        <authorList>
            <person name="Xu C."/>
            <person name="Chen H."/>
            <person name="Gleason M.L."/>
            <person name="Xu J.R."/>
            <person name="Liu H."/>
            <person name="Zhang R."/>
            <person name="Sun G."/>
        </authorList>
    </citation>
    <scope>NUCLEOTIDE SEQUENCE [LARGE SCALE GENOMIC DNA]</scope>
    <source>
        <strain evidence="3 4">LNHT1506</strain>
    </source>
</reference>
<keyword evidence="4" id="KW-1185">Reference proteome</keyword>
<feature type="compositionally biased region" description="Basic and acidic residues" evidence="1">
    <location>
        <begin position="204"/>
        <end position="223"/>
    </location>
</feature>
<gene>
    <name evidence="3" type="ORF">AMS68_004194</name>
</gene>
<feature type="region of interest" description="Disordered" evidence="1">
    <location>
        <begin position="186"/>
        <end position="234"/>
    </location>
</feature>
<dbReference type="SMART" id="SM00995">
    <property type="entry name" value="AD"/>
    <property type="match status" value="1"/>
</dbReference>
<dbReference type="PANTHER" id="PTHR13542">
    <property type="entry name" value="LSM12 HOMOLOG"/>
    <property type="match status" value="1"/>
</dbReference>
<dbReference type="InterPro" id="IPR047574">
    <property type="entry name" value="AD"/>
</dbReference>
<feature type="region of interest" description="Disordered" evidence="1">
    <location>
        <begin position="1"/>
        <end position="21"/>
    </location>
</feature>
<feature type="compositionally biased region" description="Basic and acidic residues" evidence="1">
    <location>
        <begin position="186"/>
        <end position="196"/>
    </location>
</feature>
<dbReference type="EMBL" id="CP051141">
    <property type="protein sequence ID" value="QIW98676.1"/>
    <property type="molecule type" value="Genomic_DNA"/>
</dbReference>
<organism evidence="3 4">
    <name type="scientific">Peltaster fructicola</name>
    <dbReference type="NCBI Taxonomy" id="286661"/>
    <lineage>
        <taxon>Eukaryota</taxon>
        <taxon>Fungi</taxon>
        <taxon>Dikarya</taxon>
        <taxon>Ascomycota</taxon>
        <taxon>Pezizomycotina</taxon>
        <taxon>Dothideomycetes</taxon>
        <taxon>Dothideomycetes incertae sedis</taxon>
        <taxon>Peltaster</taxon>
    </lineage>
</organism>
<dbReference type="Proteomes" id="UP000503462">
    <property type="component" value="Chromosome 3"/>
</dbReference>